<reference evidence="5" key="1">
    <citation type="submission" date="2020-05" db="EMBL/GenBank/DDBJ databases">
        <authorList>
            <person name="Chiriac C."/>
            <person name="Salcher M."/>
            <person name="Ghai R."/>
            <person name="Kavagutti S V."/>
        </authorList>
    </citation>
    <scope>NUCLEOTIDE SEQUENCE</scope>
</reference>
<dbReference type="PANTHER" id="PTHR37938:SF1">
    <property type="entry name" value="BLL0215 PROTEIN"/>
    <property type="match status" value="1"/>
</dbReference>
<feature type="transmembrane region" description="Helical" evidence="2">
    <location>
        <begin position="94"/>
        <end position="112"/>
    </location>
</feature>
<evidence type="ECO:0000313" key="6">
    <source>
        <dbReference type="EMBL" id="CAB4906080.1"/>
    </source>
</evidence>
<dbReference type="AlphaFoldDB" id="A0A6J6TLL3"/>
<name>A0A6J6TLL3_9ZZZZ</name>
<evidence type="ECO:0000313" key="4">
    <source>
        <dbReference type="EMBL" id="CAB4535214.1"/>
    </source>
</evidence>
<dbReference type="EMBL" id="CAEZYU010000071">
    <property type="protein sequence ID" value="CAB4748351.1"/>
    <property type="molecule type" value="Genomic_DNA"/>
</dbReference>
<proteinExistence type="predicted"/>
<evidence type="ECO:0000256" key="1">
    <source>
        <dbReference type="SAM" id="MobiDB-lite"/>
    </source>
</evidence>
<dbReference type="EMBL" id="CAEZSF010000049">
    <property type="protein sequence ID" value="CAB4535214.1"/>
    <property type="molecule type" value="Genomic_DNA"/>
</dbReference>
<protein>
    <submittedName>
        <fullName evidence="5">Unannotated protein</fullName>
    </submittedName>
</protein>
<feature type="domain" description="YdbS-like PH" evidence="3">
    <location>
        <begin position="116"/>
        <end position="182"/>
    </location>
</feature>
<dbReference type="PANTHER" id="PTHR37938">
    <property type="entry name" value="BLL0215 PROTEIN"/>
    <property type="match status" value="1"/>
</dbReference>
<gene>
    <name evidence="4" type="ORF">UFOPK1358_00688</name>
    <name evidence="5" type="ORF">UFOPK2766_01498</name>
    <name evidence="6" type="ORF">UFOPK3519_01112</name>
</gene>
<feature type="transmembrane region" description="Helical" evidence="2">
    <location>
        <begin position="71"/>
        <end position="88"/>
    </location>
</feature>
<keyword evidence="2" id="KW-0472">Membrane</keyword>
<dbReference type="InterPro" id="IPR005182">
    <property type="entry name" value="YdbS-like_PH"/>
</dbReference>
<dbReference type="EMBL" id="CAFBMG010000085">
    <property type="protein sequence ID" value="CAB4906080.1"/>
    <property type="molecule type" value="Genomic_DNA"/>
</dbReference>
<keyword evidence="2" id="KW-0812">Transmembrane</keyword>
<evidence type="ECO:0000259" key="3">
    <source>
        <dbReference type="Pfam" id="PF03703"/>
    </source>
</evidence>
<evidence type="ECO:0000256" key="2">
    <source>
        <dbReference type="SAM" id="Phobius"/>
    </source>
</evidence>
<dbReference type="Pfam" id="PF03703">
    <property type="entry name" value="bPH_2"/>
    <property type="match status" value="1"/>
</dbReference>
<sequence>MTDTGHRPGSRPPRTGARAGVRVQRPGAGQSTQRASRGWHPDTIVDAYLVPGERVVLEETRSVRGFLMNQVLWFAVVLIALLLVAMVGEAVLTFLALLVACGFAAFVAARALQAWFTRYVVTDLRVLRVSGVLNRRAEFIPWKKITDITRSESLLQWWARTATICIESANDGSGFRSIEDVDDPAHFYRVLVEMVDRKQGRLKDITISD</sequence>
<keyword evidence="2" id="KW-1133">Transmembrane helix</keyword>
<evidence type="ECO:0000313" key="5">
    <source>
        <dbReference type="EMBL" id="CAB4748351.1"/>
    </source>
</evidence>
<accession>A0A6J6TLL3</accession>
<organism evidence="5">
    <name type="scientific">freshwater metagenome</name>
    <dbReference type="NCBI Taxonomy" id="449393"/>
    <lineage>
        <taxon>unclassified sequences</taxon>
        <taxon>metagenomes</taxon>
        <taxon>ecological metagenomes</taxon>
    </lineage>
</organism>
<feature type="region of interest" description="Disordered" evidence="1">
    <location>
        <begin position="1"/>
        <end position="38"/>
    </location>
</feature>